<evidence type="ECO:0000313" key="3">
    <source>
        <dbReference type="Proteomes" id="UP000054564"/>
    </source>
</evidence>
<feature type="compositionally biased region" description="Basic residues" evidence="1">
    <location>
        <begin position="1"/>
        <end position="12"/>
    </location>
</feature>
<comment type="caution">
    <text evidence="2">The sequence shown here is derived from an EMBL/GenBank/DDBJ whole genome shotgun (WGS) entry which is preliminary data.</text>
</comment>
<organism evidence="2 3">
    <name type="scientific">Puccinia striiformis f. sp. tritici PST-78</name>
    <dbReference type="NCBI Taxonomy" id="1165861"/>
    <lineage>
        <taxon>Eukaryota</taxon>
        <taxon>Fungi</taxon>
        <taxon>Dikarya</taxon>
        <taxon>Basidiomycota</taxon>
        <taxon>Pucciniomycotina</taxon>
        <taxon>Pucciniomycetes</taxon>
        <taxon>Pucciniales</taxon>
        <taxon>Pucciniaceae</taxon>
        <taxon>Puccinia</taxon>
    </lineage>
</organism>
<dbReference type="OrthoDB" id="2503851at2759"/>
<gene>
    <name evidence="2" type="ORF">PSTG_06147</name>
</gene>
<protein>
    <submittedName>
        <fullName evidence="2">Uncharacterized protein</fullName>
    </submittedName>
</protein>
<accession>A0A0L0VN69</accession>
<dbReference type="EMBL" id="AJIL01000035">
    <property type="protein sequence ID" value="KNF00733.1"/>
    <property type="molecule type" value="Genomic_DNA"/>
</dbReference>
<proteinExistence type="predicted"/>
<keyword evidence="3" id="KW-1185">Reference proteome</keyword>
<dbReference type="Proteomes" id="UP000054564">
    <property type="component" value="Unassembled WGS sequence"/>
</dbReference>
<evidence type="ECO:0000256" key="1">
    <source>
        <dbReference type="SAM" id="MobiDB-lite"/>
    </source>
</evidence>
<name>A0A0L0VN69_9BASI</name>
<evidence type="ECO:0000313" key="2">
    <source>
        <dbReference type="EMBL" id="KNF00733.1"/>
    </source>
</evidence>
<dbReference type="AlphaFoldDB" id="A0A0L0VN69"/>
<feature type="compositionally biased region" description="Polar residues" evidence="1">
    <location>
        <begin position="20"/>
        <end position="33"/>
    </location>
</feature>
<reference evidence="3" key="1">
    <citation type="submission" date="2014-03" db="EMBL/GenBank/DDBJ databases">
        <title>The Genome Sequence of Puccinia striiformis f. sp. tritici PST-78.</title>
        <authorList>
            <consortium name="The Broad Institute Genome Sequencing Platform"/>
            <person name="Cuomo C."/>
            <person name="Hulbert S."/>
            <person name="Chen X."/>
            <person name="Walker B."/>
            <person name="Young S.K."/>
            <person name="Zeng Q."/>
            <person name="Gargeya S."/>
            <person name="Fitzgerald M."/>
            <person name="Haas B."/>
            <person name="Abouelleil A."/>
            <person name="Alvarado L."/>
            <person name="Arachchi H.M."/>
            <person name="Berlin A.M."/>
            <person name="Chapman S.B."/>
            <person name="Goldberg J."/>
            <person name="Griggs A."/>
            <person name="Gujja S."/>
            <person name="Hansen M."/>
            <person name="Howarth C."/>
            <person name="Imamovic A."/>
            <person name="Larimer J."/>
            <person name="McCowan C."/>
            <person name="Montmayeur A."/>
            <person name="Murphy C."/>
            <person name="Neiman D."/>
            <person name="Pearson M."/>
            <person name="Priest M."/>
            <person name="Roberts A."/>
            <person name="Saif S."/>
            <person name="Shea T."/>
            <person name="Sisk P."/>
            <person name="Sykes S."/>
            <person name="Wortman J."/>
            <person name="Nusbaum C."/>
            <person name="Birren B."/>
        </authorList>
    </citation>
    <scope>NUCLEOTIDE SEQUENCE [LARGE SCALE GENOMIC DNA]</scope>
    <source>
        <strain evidence="3">race PST-78</strain>
    </source>
</reference>
<feature type="region of interest" description="Disordered" evidence="1">
    <location>
        <begin position="1"/>
        <end position="35"/>
    </location>
</feature>
<sequence>MPRPPKKKVRKSYGKDDDYQLNNGKEPSVQQTESSDDLKNLANIIKLKRSSKVGNQSFENFEKKCYKLLESATGQIESKIEAHEENLARLYRSVEEINEEVEPTQNEVILERIISKCFDPEVTYLSRVLTDMNSGKNCDSDELQINLTELMEELNMRPEQLAEFSRRMTSECKRAFRMYCENNKLVSDSRKFKEKYKALIREAL</sequence>